<dbReference type="Pfam" id="PF22871">
    <property type="entry name" value="AimR"/>
    <property type="match status" value="1"/>
</dbReference>
<evidence type="ECO:0000313" key="1">
    <source>
        <dbReference type="EMBL" id="UOQ44471.1"/>
    </source>
</evidence>
<dbReference type="Proteomes" id="UP000831787">
    <property type="component" value="Chromosome"/>
</dbReference>
<protein>
    <submittedName>
        <fullName evidence="1">AimR family lysis-lysogeny pheromone receptor</fullName>
    </submittedName>
</protein>
<keyword evidence="1" id="KW-0808">Transferase</keyword>
<dbReference type="RefSeq" id="WP_244710462.1">
    <property type="nucleotide sequence ID" value="NZ_CP095073.1"/>
</dbReference>
<dbReference type="InterPro" id="IPR047705">
    <property type="entry name" value="AimR-like"/>
</dbReference>
<reference evidence="1 2" key="1">
    <citation type="submission" date="2022-04" db="EMBL/GenBank/DDBJ databases">
        <title>Halobacillus sp. isolated from saltern.</title>
        <authorList>
            <person name="Won M."/>
            <person name="Lee C.-M."/>
            <person name="Woen H.-Y."/>
            <person name="Kwon S.-W."/>
        </authorList>
    </citation>
    <scope>NUCLEOTIDE SEQUENCE [LARGE SCALE GENOMIC DNA]</scope>
    <source>
        <strain evidence="1 2">SSBR10-3</strain>
    </source>
</reference>
<sequence length="342" mass="39970">MGSHKLIEPSQLNQMRMDRVSSIYEIYHYQLQHTTSYQASEATRRYCLSHHSSILEDQLATLEFLYMNEYMKELESILHDGLYNQELLMIYRIMYNRKKTPLKEGDLNWLSALTFSHPSLKCLHLFTMVYAFYDIKQYTGLDKYIDDIYEALLTINEPLFHYYMVLRFDELLFQHYWKTNSVVLAKKHAYKYINSGLAPGKSSMMYHNLALCDTFTDYNLAIDNAHSALEIAVDYELSHPRTALTNHTIPFISAIHKKTNGVLTPDPIETAHLAIARKKNEQAKQILSKLDELTPFQETYLGAATKDPYMLKNAKSRFIHDYGDLFFAQLPELYLKELVKVV</sequence>
<proteinExistence type="predicted"/>
<keyword evidence="1" id="KW-0675">Receptor</keyword>
<accession>A0ABY4EQT7</accession>
<dbReference type="NCBIfam" id="NF038310">
    <property type="entry name" value="lysogeny_AimR"/>
    <property type="match status" value="1"/>
</dbReference>
<evidence type="ECO:0000313" key="2">
    <source>
        <dbReference type="Proteomes" id="UP000831787"/>
    </source>
</evidence>
<name>A0ABY4EQT7_9BACI</name>
<dbReference type="EMBL" id="CP095073">
    <property type="protein sequence ID" value="UOQ44471.1"/>
    <property type="molecule type" value="Genomic_DNA"/>
</dbReference>
<organism evidence="1 2">
    <name type="scientific">Halobacillus salinarum</name>
    <dbReference type="NCBI Taxonomy" id="2932257"/>
    <lineage>
        <taxon>Bacteria</taxon>
        <taxon>Bacillati</taxon>
        <taxon>Bacillota</taxon>
        <taxon>Bacilli</taxon>
        <taxon>Bacillales</taxon>
        <taxon>Bacillaceae</taxon>
        <taxon>Halobacillus</taxon>
    </lineage>
</organism>
<dbReference type="GO" id="GO:0016301">
    <property type="term" value="F:kinase activity"/>
    <property type="evidence" value="ECO:0007669"/>
    <property type="project" value="UniProtKB-KW"/>
</dbReference>
<keyword evidence="2" id="KW-1185">Reference proteome</keyword>
<gene>
    <name evidence="1" type="ORF">MUN89_00285</name>
</gene>
<keyword evidence="1" id="KW-0418">Kinase</keyword>